<dbReference type="Gene3D" id="1.10.510.10">
    <property type="entry name" value="Transferase(Phosphotransferase) domain 1"/>
    <property type="match status" value="1"/>
</dbReference>
<protein>
    <submittedName>
        <fullName evidence="9">Serine/threonine kinase family protein</fullName>
    </submittedName>
</protein>
<dbReference type="eggNOG" id="COG0515">
    <property type="taxonomic scope" value="Bacteria"/>
</dbReference>
<keyword evidence="5" id="KW-0802">TPR repeat</keyword>
<dbReference type="PANTHER" id="PTHR43289">
    <property type="entry name" value="MITOGEN-ACTIVATED PROTEIN KINASE KINASE KINASE 20-RELATED"/>
    <property type="match status" value="1"/>
</dbReference>
<dbReference type="InterPro" id="IPR011990">
    <property type="entry name" value="TPR-like_helical_dom_sf"/>
</dbReference>
<sequence>MISGMEPEAGADLGETLAASEGGDELGETLMGSAPERARGSGGGALDRAAREPRRGDVFGRYVVLGRLGAGAMGVVLAAYDPELDRKVAIKLLKMSGGGSLAARERLQREAQALARLDHPNVVGVHDVGEHGGQPFVAMEFVAGQTLDEWLKAGQGARPWREVLLVFRAAGAGLRAAHEAALVHRDFKPENVMLGDDGRVRVMDFGISRVEVGEGEARADAEAGAEAGVDPGVDPGAARRGAEWTRSQLDGERLTRTGALMGTPAYMPPEQFAGQPADARSDQFSFCVALYEGLYGELPFAGETLGELVLAVTEGAVREAPARRSAPPWLRRVVVRGLAKDPDARWPSMAALLEALADDPVPRRRRRWAAAGALALVVGAVWGGARLVEPDPPRCQAHEAEEIVAEVWSADARASLETSFAATQLSYAEDTAARVGARLDAYAASWAAARTEACLAGERGEQSPALVDRRMICLDRGRAHLRGLVGELARADADTVERAVEAALELPRLERCADAEALMAELAPPEDPAVAARVRELDERLAAAKARADAGKWRESQAMVEAVLADAEPLDYAPLLVRARLQRADWLTNQGEYEAADAALEALTHEALALKMMPEAASAANSRLFVVGYALAKAEEGARLRPLALALTEAAEADGDRRARSQHLNAAGVMLASSGEVEAGRPLLEQALAQREAEVPVNRLAVAVSLNNLGGVVKFAGELERAGAYYGRALDIKRELLGDGHPKVASTLYNLGFVAYDLGELDEARAHYEEARQIWTAANGSDFVDVGLCWNNLGLVAKDEGKLEEARASFEEARRIWTEAVGPEHPDVASAINNLGLVALLEGRIEDAQIEFQEARRIWAAAYGEDSLDVARTDYNLGEVAAARGDYAEAEALFGRALATRERELGPGHTEVSDTLVGLALAVQGRGEAEAEGREARFGRAQALIERGLALRVAAFGPEHVTVANVHFDLCSILLGQAGSAGSEQRRALAERAAAACGTARTLWQRARGPEDASVARAEEGIERAEALLAELE</sequence>
<dbReference type="InterPro" id="IPR008271">
    <property type="entry name" value="Ser/Thr_kinase_AS"/>
</dbReference>
<dbReference type="InterPro" id="IPR019734">
    <property type="entry name" value="TPR_rpt"/>
</dbReference>
<proteinExistence type="predicted"/>
<feature type="repeat" description="TPR" evidence="5">
    <location>
        <begin position="871"/>
        <end position="904"/>
    </location>
</feature>
<dbReference type="EMBL" id="ABCS01000064">
    <property type="protein sequence ID" value="EDM76465.1"/>
    <property type="molecule type" value="Genomic_DNA"/>
</dbReference>
<dbReference type="Pfam" id="PF13424">
    <property type="entry name" value="TPR_12"/>
    <property type="match status" value="3"/>
</dbReference>
<dbReference type="CDD" id="cd14014">
    <property type="entry name" value="STKc_PknB_like"/>
    <property type="match status" value="1"/>
</dbReference>
<keyword evidence="2 6" id="KW-0547">Nucleotide-binding</keyword>
<evidence type="ECO:0000313" key="10">
    <source>
        <dbReference type="Proteomes" id="UP000005801"/>
    </source>
</evidence>
<dbReference type="eggNOG" id="COG0457">
    <property type="taxonomic scope" value="Bacteria"/>
</dbReference>
<feature type="region of interest" description="Disordered" evidence="7">
    <location>
        <begin position="219"/>
        <end position="249"/>
    </location>
</feature>
<gene>
    <name evidence="9" type="ORF">PPSIR1_00862</name>
</gene>
<dbReference type="GO" id="GO:0004674">
    <property type="term" value="F:protein serine/threonine kinase activity"/>
    <property type="evidence" value="ECO:0007669"/>
    <property type="project" value="TreeGrafter"/>
</dbReference>
<feature type="compositionally biased region" description="Low complexity" evidence="7">
    <location>
        <begin position="222"/>
        <end position="234"/>
    </location>
</feature>
<evidence type="ECO:0000256" key="1">
    <source>
        <dbReference type="ARBA" id="ARBA00022679"/>
    </source>
</evidence>
<dbReference type="SMART" id="SM00028">
    <property type="entry name" value="TPR"/>
    <property type="match status" value="5"/>
</dbReference>
<reference evidence="9 10" key="1">
    <citation type="submission" date="2007-06" db="EMBL/GenBank/DDBJ databases">
        <authorList>
            <person name="Shimkets L."/>
            <person name="Ferriera S."/>
            <person name="Johnson J."/>
            <person name="Kravitz S."/>
            <person name="Beeson K."/>
            <person name="Sutton G."/>
            <person name="Rogers Y.-H."/>
            <person name="Friedman R."/>
            <person name="Frazier M."/>
            <person name="Venter J.C."/>
        </authorList>
    </citation>
    <scope>NUCLEOTIDE SEQUENCE [LARGE SCALE GENOMIC DNA]</scope>
    <source>
        <strain evidence="9 10">SIR-1</strain>
    </source>
</reference>
<dbReference type="PROSITE" id="PS00108">
    <property type="entry name" value="PROTEIN_KINASE_ST"/>
    <property type="match status" value="1"/>
</dbReference>
<evidence type="ECO:0000256" key="2">
    <source>
        <dbReference type="ARBA" id="ARBA00022741"/>
    </source>
</evidence>
<dbReference type="SUPFAM" id="SSF56112">
    <property type="entry name" value="Protein kinase-like (PK-like)"/>
    <property type="match status" value="1"/>
</dbReference>
<keyword evidence="4 6" id="KW-0067">ATP-binding</keyword>
<evidence type="ECO:0000256" key="5">
    <source>
        <dbReference type="PROSITE-ProRule" id="PRU00339"/>
    </source>
</evidence>
<evidence type="ECO:0000259" key="8">
    <source>
        <dbReference type="PROSITE" id="PS50011"/>
    </source>
</evidence>
<dbReference type="Gene3D" id="1.25.40.10">
    <property type="entry name" value="Tetratricopeptide repeat domain"/>
    <property type="match status" value="2"/>
</dbReference>
<dbReference type="PRINTS" id="PR00381">
    <property type="entry name" value="KINESINLIGHT"/>
</dbReference>
<dbReference type="GO" id="GO:0005524">
    <property type="term" value="F:ATP binding"/>
    <property type="evidence" value="ECO:0007669"/>
    <property type="project" value="UniProtKB-UniRule"/>
</dbReference>
<dbReference type="SUPFAM" id="SSF48452">
    <property type="entry name" value="TPR-like"/>
    <property type="match status" value="3"/>
</dbReference>
<evidence type="ECO:0000256" key="3">
    <source>
        <dbReference type="ARBA" id="ARBA00022777"/>
    </source>
</evidence>
<evidence type="ECO:0000256" key="7">
    <source>
        <dbReference type="SAM" id="MobiDB-lite"/>
    </source>
</evidence>
<keyword evidence="10" id="KW-1185">Reference proteome</keyword>
<feature type="binding site" evidence="6">
    <location>
        <position position="91"/>
    </location>
    <ligand>
        <name>ATP</name>
        <dbReference type="ChEBI" id="CHEBI:30616"/>
    </ligand>
</feature>
<feature type="domain" description="Protein kinase" evidence="8">
    <location>
        <begin position="62"/>
        <end position="357"/>
    </location>
</feature>
<accession>A6GCA6</accession>
<evidence type="ECO:0000256" key="6">
    <source>
        <dbReference type="PROSITE-ProRule" id="PRU10141"/>
    </source>
</evidence>
<evidence type="ECO:0000256" key="4">
    <source>
        <dbReference type="ARBA" id="ARBA00022840"/>
    </source>
</evidence>
<dbReference type="PROSITE" id="PS50005">
    <property type="entry name" value="TPR"/>
    <property type="match status" value="1"/>
</dbReference>
<comment type="caution">
    <text evidence="9">The sequence shown here is derived from an EMBL/GenBank/DDBJ whole genome shotgun (WGS) entry which is preliminary data.</text>
</comment>
<keyword evidence="1" id="KW-0808">Transferase</keyword>
<dbReference type="InterPro" id="IPR011009">
    <property type="entry name" value="Kinase-like_dom_sf"/>
</dbReference>
<dbReference type="AlphaFoldDB" id="A6GCA6"/>
<dbReference type="InterPro" id="IPR017441">
    <property type="entry name" value="Protein_kinase_ATP_BS"/>
</dbReference>
<dbReference type="PROSITE" id="PS50011">
    <property type="entry name" value="PROTEIN_KINASE_DOM"/>
    <property type="match status" value="1"/>
</dbReference>
<dbReference type="Proteomes" id="UP000005801">
    <property type="component" value="Unassembled WGS sequence"/>
</dbReference>
<dbReference type="Gene3D" id="3.30.200.20">
    <property type="entry name" value="Phosphorylase Kinase, domain 1"/>
    <property type="match status" value="1"/>
</dbReference>
<dbReference type="Pfam" id="PF00069">
    <property type="entry name" value="Pkinase"/>
    <property type="match status" value="1"/>
</dbReference>
<dbReference type="PROSITE" id="PS00107">
    <property type="entry name" value="PROTEIN_KINASE_ATP"/>
    <property type="match status" value="1"/>
</dbReference>
<dbReference type="InterPro" id="IPR000719">
    <property type="entry name" value="Prot_kinase_dom"/>
</dbReference>
<dbReference type="PANTHER" id="PTHR43289:SF34">
    <property type="entry name" value="SERINE_THREONINE-PROTEIN KINASE YBDM-RELATED"/>
    <property type="match status" value="1"/>
</dbReference>
<organism evidence="9 10">
    <name type="scientific">Plesiocystis pacifica SIR-1</name>
    <dbReference type="NCBI Taxonomy" id="391625"/>
    <lineage>
        <taxon>Bacteria</taxon>
        <taxon>Pseudomonadati</taxon>
        <taxon>Myxococcota</taxon>
        <taxon>Polyangia</taxon>
        <taxon>Nannocystales</taxon>
        <taxon>Nannocystaceae</taxon>
        <taxon>Plesiocystis</taxon>
    </lineage>
</organism>
<dbReference type="STRING" id="391625.PPSIR1_00862"/>
<evidence type="ECO:0000313" key="9">
    <source>
        <dbReference type="EMBL" id="EDM76465.1"/>
    </source>
</evidence>
<keyword evidence="3 9" id="KW-0418">Kinase</keyword>
<name>A6GCA6_9BACT</name>
<feature type="region of interest" description="Disordered" evidence="7">
    <location>
        <begin position="25"/>
        <end position="50"/>
    </location>
</feature>